<gene>
    <name evidence="3" type="ORF">ACFQO7_25445</name>
</gene>
<feature type="region of interest" description="Disordered" evidence="1">
    <location>
        <begin position="75"/>
        <end position="109"/>
    </location>
</feature>
<organism evidence="3 4">
    <name type="scientific">Catellatospora aurea</name>
    <dbReference type="NCBI Taxonomy" id="1337874"/>
    <lineage>
        <taxon>Bacteria</taxon>
        <taxon>Bacillati</taxon>
        <taxon>Actinomycetota</taxon>
        <taxon>Actinomycetes</taxon>
        <taxon>Micromonosporales</taxon>
        <taxon>Micromonosporaceae</taxon>
        <taxon>Catellatospora</taxon>
    </lineage>
</organism>
<keyword evidence="2" id="KW-0472">Membrane</keyword>
<reference evidence="4" key="1">
    <citation type="journal article" date="2019" name="Int. J. Syst. Evol. Microbiol.">
        <title>The Global Catalogue of Microorganisms (GCM) 10K type strain sequencing project: providing services to taxonomists for standard genome sequencing and annotation.</title>
        <authorList>
            <consortium name="The Broad Institute Genomics Platform"/>
            <consortium name="The Broad Institute Genome Sequencing Center for Infectious Disease"/>
            <person name="Wu L."/>
            <person name="Ma J."/>
        </authorList>
    </citation>
    <scope>NUCLEOTIDE SEQUENCE [LARGE SCALE GENOMIC DNA]</scope>
    <source>
        <strain evidence="4">CGMCC 1.9106</strain>
    </source>
</reference>
<keyword evidence="2" id="KW-1133">Transmembrane helix</keyword>
<evidence type="ECO:0008006" key="5">
    <source>
        <dbReference type="Google" id="ProtNLM"/>
    </source>
</evidence>
<dbReference type="RefSeq" id="WP_376808728.1">
    <property type="nucleotide sequence ID" value="NZ_JBHTAC010000031.1"/>
</dbReference>
<keyword evidence="4" id="KW-1185">Reference proteome</keyword>
<keyword evidence="2" id="KW-0812">Transmembrane</keyword>
<evidence type="ECO:0000256" key="2">
    <source>
        <dbReference type="SAM" id="Phobius"/>
    </source>
</evidence>
<proteinExistence type="predicted"/>
<evidence type="ECO:0000313" key="4">
    <source>
        <dbReference type="Proteomes" id="UP001596392"/>
    </source>
</evidence>
<feature type="region of interest" description="Disordered" evidence="1">
    <location>
        <begin position="1"/>
        <end position="45"/>
    </location>
</feature>
<protein>
    <recommendedName>
        <fullName evidence="5">MmpS family membrane protein</fullName>
    </recommendedName>
</protein>
<comment type="caution">
    <text evidence="3">The sequence shown here is derived from an EMBL/GenBank/DDBJ whole genome shotgun (WGS) entry which is preliminary data.</text>
</comment>
<sequence>MTDAQADNGPLPHDDTPEPATPEIDFGPSSHEASPQEASSRQGRRIRPRTLLIGAIVVVLTLAGAVAVRQVTAARQAQQSQQSTPTEADGYRLAAGSLSGGSQHEEHRAGGVTELRFTWDPAVLHRFYFPIANPGPHPVRIEELRRDLDSFTIVDVHVMFPGGKQPFQPVVIAAGGDLNLVLTVRTDEPPAPCARTWVESLPVRYTVLGVSRWEPVPTPRVIGFASTAKDC</sequence>
<feature type="compositionally biased region" description="Low complexity" evidence="1">
    <location>
        <begin position="75"/>
        <end position="84"/>
    </location>
</feature>
<evidence type="ECO:0000256" key="1">
    <source>
        <dbReference type="SAM" id="MobiDB-lite"/>
    </source>
</evidence>
<evidence type="ECO:0000313" key="3">
    <source>
        <dbReference type="EMBL" id="MFC7245834.1"/>
    </source>
</evidence>
<accession>A0ABW2H0W1</accession>
<dbReference type="EMBL" id="JBHTAC010000031">
    <property type="protein sequence ID" value="MFC7245834.1"/>
    <property type="molecule type" value="Genomic_DNA"/>
</dbReference>
<dbReference type="Proteomes" id="UP001596392">
    <property type="component" value="Unassembled WGS sequence"/>
</dbReference>
<feature type="transmembrane region" description="Helical" evidence="2">
    <location>
        <begin position="50"/>
        <end position="68"/>
    </location>
</feature>
<name>A0ABW2H0W1_9ACTN</name>
<feature type="compositionally biased region" description="Polar residues" evidence="1">
    <location>
        <begin position="31"/>
        <end position="41"/>
    </location>
</feature>